<keyword evidence="3 7" id="KW-0812">Transmembrane</keyword>
<evidence type="ECO:0000256" key="1">
    <source>
        <dbReference type="ARBA" id="ARBA00004141"/>
    </source>
</evidence>
<feature type="transmembrane region" description="Helical" evidence="7">
    <location>
        <begin position="46"/>
        <end position="67"/>
    </location>
</feature>
<gene>
    <name evidence="8" type="ORF">FHS75_000102</name>
</gene>
<keyword evidence="5 7" id="KW-0472">Membrane</keyword>
<comment type="subcellular location">
    <subcellularLocation>
        <location evidence="1">Membrane</location>
        <topology evidence="1">Multi-pass membrane protein</topology>
    </subcellularLocation>
</comment>
<proteinExistence type="inferred from homology"/>
<evidence type="ECO:0000313" key="8">
    <source>
        <dbReference type="EMBL" id="NYH93797.1"/>
    </source>
</evidence>
<evidence type="ECO:0000313" key="9">
    <source>
        <dbReference type="Proteomes" id="UP000522081"/>
    </source>
</evidence>
<feature type="transmembrane region" description="Helical" evidence="7">
    <location>
        <begin position="326"/>
        <end position="347"/>
    </location>
</feature>
<feature type="transmembrane region" description="Helical" evidence="7">
    <location>
        <begin position="158"/>
        <end position="180"/>
    </location>
</feature>
<feature type="region of interest" description="Disordered" evidence="6">
    <location>
        <begin position="371"/>
        <end position="393"/>
    </location>
</feature>
<dbReference type="Pfam" id="PF01594">
    <property type="entry name" value="AI-2E_transport"/>
    <property type="match status" value="1"/>
</dbReference>
<organism evidence="8 9">
    <name type="scientific">Novosphingobium marinum</name>
    <dbReference type="NCBI Taxonomy" id="1514948"/>
    <lineage>
        <taxon>Bacteria</taxon>
        <taxon>Pseudomonadati</taxon>
        <taxon>Pseudomonadota</taxon>
        <taxon>Alphaproteobacteria</taxon>
        <taxon>Sphingomonadales</taxon>
        <taxon>Sphingomonadaceae</taxon>
        <taxon>Novosphingobium</taxon>
    </lineage>
</organism>
<dbReference type="InterPro" id="IPR002549">
    <property type="entry name" value="AI-2E-like"/>
</dbReference>
<dbReference type="GO" id="GO:0016020">
    <property type="term" value="C:membrane"/>
    <property type="evidence" value="ECO:0007669"/>
    <property type="project" value="UniProtKB-SubCell"/>
</dbReference>
<comment type="similarity">
    <text evidence="2">Belongs to the autoinducer-2 exporter (AI-2E) (TC 2.A.86) family.</text>
</comment>
<keyword evidence="9" id="KW-1185">Reference proteome</keyword>
<feature type="transmembrane region" description="Helical" evidence="7">
    <location>
        <begin position="245"/>
        <end position="272"/>
    </location>
</feature>
<protein>
    <submittedName>
        <fullName evidence="8">Putative PurR-regulated permease PerM</fullName>
    </submittedName>
</protein>
<evidence type="ECO:0000256" key="5">
    <source>
        <dbReference type="ARBA" id="ARBA00023136"/>
    </source>
</evidence>
<sequence>MDRQREPHEPSAWPRRERRLVSTLVLLTGVAVILALPFVLSAGSEFFLPVTISLILSIILSPVANFLRRVGLPNAIACLVSVLLVPVAFSLVALLILQPSVALLAQLPQLTRQIVEHIENVRGGFSAFTNIANELASLTGSAGQTEVVVAAPSAVEQIATATPAVVFETVLIVLFTFFMLEARFRMRRKLLLEREDFGASVRAARILRDVQGQVGTYILTASIIAACVGVIVALGAWALGLEAPVMWGGLAALLNLLPYFGPLVMTFLLAAFGLGTEASVLAGLAPAAMYLAMHTVEANFVTPVILGKRLTLSPIAILVSMSFFSWVWGVAGIFLSVPILLVGVALFQHVGSPNFVGFVFGEALFPMQEDPAAGSSATGSETPVNGDAVNYEG</sequence>
<name>A0A7Y9XSP5_9SPHN</name>
<accession>A0A7Y9XSP5</accession>
<dbReference type="AlphaFoldDB" id="A0A7Y9XSP5"/>
<feature type="transmembrane region" description="Helical" evidence="7">
    <location>
        <begin position="74"/>
        <end position="97"/>
    </location>
</feature>
<reference evidence="8 9" key="1">
    <citation type="submission" date="2020-07" db="EMBL/GenBank/DDBJ databases">
        <title>Genomic Encyclopedia of Type Strains, Phase IV (KMG-IV): sequencing the most valuable type-strain genomes for metagenomic binning, comparative biology and taxonomic classification.</title>
        <authorList>
            <person name="Goeker M."/>
        </authorList>
    </citation>
    <scope>NUCLEOTIDE SEQUENCE [LARGE SCALE GENOMIC DNA]</scope>
    <source>
        <strain evidence="8 9">DSM 29043</strain>
    </source>
</reference>
<evidence type="ECO:0000256" key="2">
    <source>
        <dbReference type="ARBA" id="ARBA00009773"/>
    </source>
</evidence>
<dbReference type="GO" id="GO:0055085">
    <property type="term" value="P:transmembrane transport"/>
    <property type="evidence" value="ECO:0007669"/>
    <property type="project" value="TreeGrafter"/>
</dbReference>
<dbReference type="EMBL" id="JACBZF010000001">
    <property type="protein sequence ID" value="NYH93797.1"/>
    <property type="molecule type" value="Genomic_DNA"/>
</dbReference>
<keyword evidence="4 7" id="KW-1133">Transmembrane helix</keyword>
<evidence type="ECO:0000256" key="4">
    <source>
        <dbReference type="ARBA" id="ARBA00022989"/>
    </source>
</evidence>
<feature type="transmembrane region" description="Helical" evidence="7">
    <location>
        <begin position="20"/>
        <end position="40"/>
    </location>
</feature>
<feature type="transmembrane region" description="Helical" evidence="7">
    <location>
        <begin position="214"/>
        <end position="239"/>
    </location>
</feature>
<comment type="caution">
    <text evidence="8">The sequence shown here is derived from an EMBL/GenBank/DDBJ whole genome shotgun (WGS) entry which is preliminary data.</text>
</comment>
<evidence type="ECO:0000256" key="7">
    <source>
        <dbReference type="SAM" id="Phobius"/>
    </source>
</evidence>
<dbReference type="PANTHER" id="PTHR21716:SF16">
    <property type="entry name" value="BLL1467 PROTEIN"/>
    <property type="match status" value="1"/>
</dbReference>
<dbReference type="RefSeq" id="WP_179405771.1">
    <property type="nucleotide sequence ID" value="NZ_BMGF01000001.1"/>
</dbReference>
<evidence type="ECO:0000256" key="3">
    <source>
        <dbReference type="ARBA" id="ARBA00022692"/>
    </source>
</evidence>
<evidence type="ECO:0000256" key="6">
    <source>
        <dbReference type="SAM" id="MobiDB-lite"/>
    </source>
</evidence>
<feature type="transmembrane region" description="Helical" evidence="7">
    <location>
        <begin position="284"/>
        <end position="306"/>
    </location>
</feature>
<dbReference type="PANTHER" id="PTHR21716">
    <property type="entry name" value="TRANSMEMBRANE PROTEIN"/>
    <property type="match status" value="1"/>
</dbReference>
<dbReference type="Proteomes" id="UP000522081">
    <property type="component" value="Unassembled WGS sequence"/>
</dbReference>